<protein>
    <submittedName>
        <fullName evidence="3">Acyltransferase</fullName>
    </submittedName>
</protein>
<dbReference type="Pfam" id="PF01757">
    <property type="entry name" value="Acyl_transf_3"/>
    <property type="match status" value="1"/>
</dbReference>
<dbReference type="GO" id="GO:0016020">
    <property type="term" value="C:membrane"/>
    <property type="evidence" value="ECO:0007669"/>
    <property type="project" value="TreeGrafter"/>
</dbReference>
<feature type="domain" description="Acyltransferase 3" evidence="2">
    <location>
        <begin position="14"/>
        <end position="355"/>
    </location>
</feature>
<reference evidence="3" key="1">
    <citation type="journal article" date="2014" name="Int. J. Syst. Evol. Microbiol.">
        <title>Complete genome sequence of Corynebacterium casei LMG S-19264T (=DSM 44701T), isolated from a smear-ripened cheese.</title>
        <authorList>
            <consortium name="US DOE Joint Genome Institute (JGI-PGF)"/>
            <person name="Walter F."/>
            <person name="Albersmeier A."/>
            <person name="Kalinowski J."/>
            <person name="Ruckert C."/>
        </authorList>
    </citation>
    <scope>NUCLEOTIDE SEQUENCE</scope>
    <source>
        <strain evidence="3">CGMCC 1.15958</strain>
    </source>
</reference>
<dbReference type="PANTHER" id="PTHR23028">
    <property type="entry name" value="ACETYLTRANSFERASE"/>
    <property type="match status" value="1"/>
</dbReference>
<feature type="transmembrane region" description="Helical" evidence="1">
    <location>
        <begin position="274"/>
        <end position="298"/>
    </location>
</feature>
<keyword evidence="1" id="KW-0812">Transmembrane</keyword>
<dbReference type="GO" id="GO:0009103">
    <property type="term" value="P:lipopolysaccharide biosynthetic process"/>
    <property type="evidence" value="ECO:0007669"/>
    <property type="project" value="TreeGrafter"/>
</dbReference>
<name>A0A916Z1T6_9BACT</name>
<dbReference type="InterPro" id="IPR050879">
    <property type="entry name" value="Acyltransferase_3"/>
</dbReference>
<feature type="transmembrane region" description="Helical" evidence="1">
    <location>
        <begin position="21"/>
        <end position="37"/>
    </location>
</feature>
<keyword evidence="3" id="KW-0808">Transferase</keyword>
<dbReference type="Proteomes" id="UP000609064">
    <property type="component" value="Unassembled WGS sequence"/>
</dbReference>
<dbReference type="PANTHER" id="PTHR23028:SF53">
    <property type="entry name" value="ACYL_TRANSF_3 DOMAIN-CONTAINING PROTEIN"/>
    <property type="match status" value="1"/>
</dbReference>
<dbReference type="InterPro" id="IPR002656">
    <property type="entry name" value="Acyl_transf_3_dom"/>
</dbReference>
<feature type="transmembrane region" description="Helical" evidence="1">
    <location>
        <begin position="141"/>
        <end position="162"/>
    </location>
</feature>
<feature type="transmembrane region" description="Helical" evidence="1">
    <location>
        <begin position="244"/>
        <end position="262"/>
    </location>
</feature>
<proteinExistence type="predicted"/>
<keyword evidence="3" id="KW-0012">Acyltransferase</keyword>
<feature type="transmembrane region" description="Helical" evidence="1">
    <location>
        <begin position="89"/>
        <end position="109"/>
    </location>
</feature>
<keyword evidence="1" id="KW-0472">Membrane</keyword>
<keyword evidence="1" id="KW-1133">Transmembrane helix</keyword>
<feature type="transmembrane region" description="Helical" evidence="1">
    <location>
        <begin position="169"/>
        <end position="189"/>
    </location>
</feature>
<feature type="transmembrane region" description="Helical" evidence="1">
    <location>
        <begin position="209"/>
        <end position="232"/>
    </location>
</feature>
<evidence type="ECO:0000259" key="2">
    <source>
        <dbReference type="Pfam" id="PF01757"/>
    </source>
</evidence>
<keyword evidence="4" id="KW-1185">Reference proteome</keyword>
<feature type="transmembrane region" description="Helical" evidence="1">
    <location>
        <begin position="310"/>
        <end position="331"/>
    </location>
</feature>
<evidence type="ECO:0000313" key="4">
    <source>
        <dbReference type="Proteomes" id="UP000609064"/>
    </source>
</evidence>
<dbReference type="GO" id="GO:0016747">
    <property type="term" value="F:acyltransferase activity, transferring groups other than amino-acyl groups"/>
    <property type="evidence" value="ECO:0007669"/>
    <property type="project" value="InterPro"/>
</dbReference>
<feature type="transmembrane region" description="Helical" evidence="1">
    <location>
        <begin position="337"/>
        <end position="359"/>
    </location>
</feature>
<gene>
    <name evidence="3" type="ORF">GCM10011514_39680</name>
</gene>
<evidence type="ECO:0000313" key="3">
    <source>
        <dbReference type="EMBL" id="GGD71642.1"/>
    </source>
</evidence>
<organism evidence="3 4">
    <name type="scientific">Emticicia aquatilis</name>
    <dbReference type="NCBI Taxonomy" id="1537369"/>
    <lineage>
        <taxon>Bacteria</taxon>
        <taxon>Pseudomonadati</taxon>
        <taxon>Bacteroidota</taxon>
        <taxon>Cytophagia</taxon>
        <taxon>Cytophagales</taxon>
        <taxon>Leadbetterellaceae</taxon>
        <taxon>Emticicia</taxon>
    </lineage>
</organism>
<dbReference type="EMBL" id="BMKK01000009">
    <property type="protein sequence ID" value="GGD71642.1"/>
    <property type="molecule type" value="Genomic_DNA"/>
</dbReference>
<accession>A0A916Z1T6</accession>
<reference evidence="3" key="2">
    <citation type="submission" date="2020-09" db="EMBL/GenBank/DDBJ databases">
        <authorList>
            <person name="Sun Q."/>
            <person name="Zhou Y."/>
        </authorList>
    </citation>
    <scope>NUCLEOTIDE SEQUENCE</scope>
    <source>
        <strain evidence="3">CGMCC 1.15958</strain>
    </source>
</reference>
<dbReference type="AlphaFoldDB" id="A0A916Z1T6"/>
<evidence type="ECO:0000256" key="1">
    <source>
        <dbReference type="SAM" id="Phobius"/>
    </source>
</evidence>
<sequence length="375" mass="44011">MTNNLNSTIPQKFYGLDHLRSLAIIYVFLFHYFIISKGQPEWLPDFAQFGWTGVDLFFVLSGFLISYQLFSEIKKGKNVSLKEFFIKRFFRIIPAFLVTVGLYFSIPAFREKEALPALWKFLTFTQNFDLNLKDNGTFSHAWSLCVEEHFYLLLPFVLFFLQKTQLFKWAYWLLIIFFLLGFSVRIYSYDSLYLPKMADEFSWMYWYKYIYYPTYNRLDGLLVGIAIAAVYCYLPNFWLKISKFGNLLIALSILILIGAYFLCIDQQTFNASVFGFPLIALGYGFMVMGAISPTSFLYKWHSKFTTLIATLSYGIYLTHKGIIHLTLLAFADYPINHNLMLVISIFTCFWAAYILNLIIEKPFLKLRNKIIEQKP</sequence>
<comment type="caution">
    <text evidence="3">The sequence shown here is derived from an EMBL/GenBank/DDBJ whole genome shotgun (WGS) entry which is preliminary data.</text>
</comment>
<feature type="transmembrane region" description="Helical" evidence="1">
    <location>
        <begin position="49"/>
        <end position="69"/>
    </location>
</feature>
<dbReference type="RefSeq" id="WP_188768690.1">
    <property type="nucleotide sequence ID" value="NZ_BMKK01000009.1"/>
</dbReference>